<dbReference type="Proteomes" id="UP001157006">
    <property type="component" value="Chromosome 2"/>
</dbReference>
<protein>
    <submittedName>
        <fullName evidence="1">Uncharacterized protein</fullName>
    </submittedName>
</protein>
<keyword evidence="2" id="KW-1185">Reference proteome</keyword>
<organism evidence="1 2">
    <name type="scientific">Vicia faba</name>
    <name type="common">Broad bean</name>
    <name type="synonym">Faba vulgaris</name>
    <dbReference type="NCBI Taxonomy" id="3906"/>
    <lineage>
        <taxon>Eukaryota</taxon>
        <taxon>Viridiplantae</taxon>
        <taxon>Streptophyta</taxon>
        <taxon>Embryophyta</taxon>
        <taxon>Tracheophyta</taxon>
        <taxon>Spermatophyta</taxon>
        <taxon>Magnoliopsida</taxon>
        <taxon>eudicotyledons</taxon>
        <taxon>Gunneridae</taxon>
        <taxon>Pentapetalae</taxon>
        <taxon>rosids</taxon>
        <taxon>fabids</taxon>
        <taxon>Fabales</taxon>
        <taxon>Fabaceae</taxon>
        <taxon>Papilionoideae</taxon>
        <taxon>50 kb inversion clade</taxon>
        <taxon>NPAAA clade</taxon>
        <taxon>Hologalegina</taxon>
        <taxon>IRL clade</taxon>
        <taxon>Fabeae</taxon>
        <taxon>Vicia</taxon>
    </lineage>
</organism>
<evidence type="ECO:0000313" key="2">
    <source>
        <dbReference type="Proteomes" id="UP001157006"/>
    </source>
</evidence>
<name>A0AAV0ZSC8_VICFA</name>
<dbReference type="AlphaFoldDB" id="A0AAV0ZSC8"/>
<accession>A0AAV0ZSC8</accession>
<sequence>MIITTTLAHRSSYLIPFPVSIAHIPSLRNNKSILHHLRQPQPFFLLTAIILMERQNMHPRLQWFTPTATKPIIPSRHATSNTVSHLDIEATLLKIHQITKLSTPTTRTLVSPRKITSI</sequence>
<gene>
    <name evidence="1" type="ORF">VFH_II266720</name>
</gene>
<proteinExistence type="predicted"/>
<dbReference type="EMBL" id="OX451737">
    <property type="protein sequence ID" value="CAI8601315.1"/>
    <property type="molecule type" value="Genomic_DNA"/>
</dbReference>
<reference evidence="1 2" key="1">
    <citation type="submission" date="2023-01" db="EMBL/GenBank/DDBJ databases">
        <authorList>
            <person name="Kreplak J."/>
        </authorList>
    </citation>
    <scope>NUCLEOTIDE SEQUENCE [LARGE SCALE GENOMIC DNA]</scope>
</reference>
<evidence type="ECO:0000313" key="1">
    <source>
        <dbReference type="EMBL" id="CAI8601315.1"/>
    </source>
</evidence>